<feature type="transmembrane region" description="Helical" evidence="5">
    <location>
        <begin position="399"/>
        <end position="422"/>
    </location>
</feature>
<dbReference type="AlphaFoldDB" id="A0A979FS15"/>
<dbReference type="InterPro" id="IPR020846">
    <property type="entry name" value="MFS_dom"/>
</dbReference>
<keyword evidence="3 5" id="KW-1133">Transmembrane helix</keyword>
<dbReference type="GeneID" id="108668801"/>
<dbReference type="InterPro" id="IPR005828">
    <property type="entry name" value="MFS_sugar_transport-like"/>
</dbReference>
<keyword evidence="2 5" id="KW-0812">Transmembrane</keyword>
<feature type="transmembrane region" description="Helical" evidence="5">
    <location>
        <begin position="344"/>
        <end position="365"/>
    </location>
</feature>
<protein>
    <submittedName>
        <fullName evidence="8">Organic cation transporter protein isoform X2</fullName>
    </submittedName>
</protein>
<dbReference type="GO" id="GO:0016020">
    <property type="term" value="C:membrane"/>
    <property type="evidence" value="ECO:0007669"/>
    <property type="project" value="UniProtKB-SubCell"/>
</dbReference>
<feature type="transmembrane region" description="Helical" evidence="5">
    <location>
        <begin position="310"/>
        <end position="332"/>
    </location>
</feature>
<evidence type="ECO:0000256" key="3">
    <source>
        <dbReference type="ARBA" id="ARBA00022989"/>
    </source>
</evidence>
<feature type="transmembrane region" description="Helical" evidence="5">
    <location>
        <begin position="434"/>
        <end position="457"/>
    </location>
</feature>
<dbReference type="GO" id="GO:0022857">
    <property type="term" value="F:transmembrane transporter activity"/>
    <property type="evidence" value="ECO:0007669"/>
    <property type="project" value="InterPro"/>
</dbReference>
<reference evidence="8" key="1">
    <citation type="submission" date="2025-08" db="UniProtKB">
        <authorList>
            <consortium name="RefSeq"/>
        </authorList>
    </citation>
    <scope>IDENTIFICATION</scope>
    <source>
        <tissue evidence="8">Whole organism</tissue>
    </source>
</reference>
<dbReference type="Proteomes" id="UP000694843">
    <property type="component" value="Unplaced"/>
</dbReference>
<evidence type="ECO:0000259" key="6">
    <source>
        <dbReference type="PROSITE" id="PS50850"/>
    </source>
</evidence>
<name>A0A979FS15_HYAAZ</name>
<evidence type="ECO:0000256" key="2">
    <source>
        <dbReference type="ARBA" id="ARBA00022692"/>
    </source>
</evidence>
<dbReference type="OrthoDB" id="6351706at2759"/>
<dbReference type="Pfam" id="PF00083">
    <property type="entry name" value="Sugar_tr"/>
    <property type="match status" value="1"/>
</dbReference>
<evidence type="ECO:0000256" key="5">
    <source>
        <dbReference type="SAM" id="Phobius"/>
    </source>
</evidence>
<keyword evidence="4 5" id="KW-0472">Membrane</keyword>
<feature type="transmembrane region" description="Helical" evidence="5">
    <location>
        <begin position="135"/>
        <end position="152"/>
    </location>
</feature>
<evidence type="ECO:0000313" key="7">
    <source>
        <dbReference type="Proteomes" id="UP000694843"/>
    </source>
</evidence>
<feature type="transmembrane region" description="Helical" evidence="5">
    <location>
        <begin position="372"/>
        <end position="393"/>
    </location>
</feature>
<dbReference type="Gene3D" id="1.20.1250.20">
    <property type="entry name" value="MFS general substrate transporter like domains"/>
    <property type="match status" value="1"/>
</dbReference>
<dbReference type="PANTHER" id="PTHR24064">
    <property type="entry name" value="SOLUTE CARRIER FAMILY 22 MEMBER"/>
    <property type="match status" value="1"/>
</dbReference>
<evidence type="ECO:0000256" key="4">
    <source>
        <dbReference type="ARBA" id="ARBA00023136"/>
    </source>
</evidence>
<dbReference type="PROSITE" id="PS50850">
    <property type="entry name" value="MFS"/>
    <property type="match status" value="1"/>
</dbReference>
<dbReference type="RefSeq" id="XP_047739943.1">
    <property type="nucleotide sequence ID" value="XM_047883987.1"/>
</dbReference>
<feature type="domain" description="Major facilitator superfamily (MFS) profile" evidence="6">
    <location>
        <begin position="62"/>
        <end position="488"/>
    </location>
</feature>
<feature type="transmembrane region" description="Helical" evidence="5">
    <location>
        <begin position="107"/>
        <end position="128"/>
    </location>
</feature>
<feature type="transmembrane region" description="Helical" evidence="5">
    <location>
        <begin position="463"/>
        <end position="483"/>
    </location>
</feature>
<proteinExistence type="predicted"/>
<feature type="transmembrane region" description="Helical" evidence="5">
    <location>
        <begin position="192"/>
        <end position="214"/>
    </location>
</feature>
<organism evidence="7 8">
    <name type="scientific">Hyalella azteca</name>
    <name type="common">Amphipod</name>
    <dbReference type="NCBI Taxonomy" id="294128"/>
    <lineage>
        <taxon>Eukaryota</taxon>
        <taxon>Metazoa</taxon>
        <taxon>Ecdysozoa</taxon>
        <taxon>Arthropoda</taxon>
        <taxon>Crustacea</taxon>
        <taxon>Multicrustacea</taxon>
        <taxon>Malacostraca</taxon>
        <taxon>Eumalacostraca</taxon>
        <taxon>Peracarida</taxon>
        <taxon>Amphipoda</taxon>
        <taxon>Senticaudata</taxon>
        <taxon>Talitrida</taxon>
        <taxon>Talitroidea</taxon>
        <taxon>Hyalellidae</taxon>
        <taxon>Hyalella</taxon>
    </lineage>
</organism>
<evidence type="ECO:0000256" key="1">
    <source>
        <dbReference type="ARBA" id="ARBA00004141"/>
    </source>
</evidence>
<accession>A0A979FS15</accession>
<feature type="transmembrane region" description="Helical" evidence="5">
    <location>
        <begin position="158"/>
        <end position="180"/>
    </location>
</feature>
<dbReference type="SUPFAM" id="SSF103473">
    <property type="entry name" value="MFS general substrate transporter"/>
    <property type="match status" value="1"/>
</dbReference>
<comment type="subcellular location">
    <subcellularLocation>
        <location evidence="1">Membrane</location>
        <topology evidence="1">Multi-pass membrane protein</topology>
    </subcellularLocation>
</comment>
<sequence length="516" mass="56639">MDEIITSLGVGPATYLYFAVASLGPVSQVVNLMGSQFISPPVQFTCLDLHQSDVIVTNTSECIVVSAGGESNETRSCKLYQFSHEIHHFTLTEEFELVCSEAYVRELFQMLFTIGCMVGCPVGGLLADKLGRQPTVWYGSALVTFFTTLLVTIPNMTSILVCRFFIGLSTMFIISPVYTIGFEFCPTPLRSAFGVCVALPYAVMLSLFAGLAYACPDWRMLQLAGSFPLALLLLLSNPFLVKESPRWLVTRGRLKEAEASLLRVAKWNKTTYNLPDNLMGVLEGIYAKECEEKPSSTLLSRFKSLVSSPYLRRVTGILVPVWLMQSCLYISIPLSADQFASPYVAMAVLGVAEIPAYTVTAPITARLGRKKFLIGGLLLTCALQILVVVLTVIGYQNYWLNIALSASGYTMICSVFQVNLMFCSELFPTSIRSFGTSLAFFMTSAGFNILPLLKILLPAGLSWLPLTIYAILAGLAAFLILLLPETNNKPLLQTLGSEKNITRPHIQSSRSSDWPA</sequence>
<keyword evidence="7" id="KW-1185">Reference proteome</keyword>
<evidence type="ECO:0000313" key="8">
    <source>
        <dbReference type="RefSeq" id="XP_047739943.1"/>
    </source>
</evidence>
<dbReference type="InterPro" id="IPR036259">
    <property type="entry name" value="MFS_trans_sf"/>
</dbReference>
<gene>
    <name evidence="8" type="primary">LOC108668801</name>
</gene>